<dbReference type="GO" id="GO:0004252">
    <property type="term" value="F:serine-type endopeptidase activity"/>
    <property type="evidence" value="ECO:0007669"/>
    <property type="project" value="UniProtKB-UniRule"/>
</dbReference>
<comment type="caution">
    <text evidence="9">The sequence shown here is derived from an EMBL/GenBank/DDBJ whole genome shotgun (WGS) entry which is preliminary data.</text>
</comment>
<dbReference type="PRINTS" id="PR00723">
    <property type="entry name" value="SUBTILISIN"/>
</dbReference>
<dbReference type="Pfam" id="PF00082">
    <property type="entry name" value="Peptidase_S8"/>
    <property type="match status" value="1"/>
</dbReference>
<feature type="active site" description="Charge relay system" evidence="5">
    <location>
        <position position="386"/>
    </location>
</feature>
<evidence type="ECO:0000256" key="4">
    <source>
        <dbReference type="ARBA" id="ARBA00022825"/>
    </source>
</evidence>
<feature type="domain" description="Peptidase S8/S53" evidence="8">
    <location>
        <begin position="174"/>
        <end position="438"/>
    </location>
</feature>
<keyword evidence="3 5" id="KW-0378">Hydrolase</keyword>
<evidence type="ECO:0000256" key="5">
    <source>
        <dbReference type="PROSITE-ProRule" id="PRU01240"/>
    </source>
</evidence>
<dbReference type="InterPro" id="IPR015500">
    <property type="entry name" value="Peptidase_S8_subtilisin-rel"/>
</dbReference>
<organism evidence="9">
    <name type="scientific">Pseudothermotoga hypogea</name>
    <dbReference type="NCBI Taxonomy" id="57487"/>
    <lineage>
        <taxon>Bacteria</taxon>
        <taxon>Thermotogati</taxon>
        <taxon>Thermotogota</taxon>
        <taxon>Thermotogae</taxon>
        <taxon>Thermotogales</taxon>
        <taxon>Thermotogaceae</taxon>
        <taxon>Pseudothermotoga</taxon>
    </lineage>
</organism>
<dbReference type="InterPro" id="IPR036852">
    <property type="entry name" value="Peptidase_S8/S53_dom_sf"/>
</dbReference>
<accession>A0A832MP78</accession>
<dbReference type="PROSITE" id="PS00138">
    <property type="entry name" value="SUBTILASE_SER"/>
    <property type="match status" value="1"/>
</dbReference>
<evidence type="ECO:0000256" key="6">
    <source>
        <dbReference type="RuleBase" id="RU003355"/>
    </source>
</evidence>
<evidence type="ECO:0000256" key="3">
    <source>
        <dbReference type="ARBA" id="ARBA00022801"/>
    </source>
</evidence>
<sequence>MKRFLIAIALVALLLAGCMSNIPKNSGDEKTFEEIVAPIEKDAEIMESIVIVGYKDSIDDAINLVKSIDPNATIRARLEQIKAVSFKTTLSFAEVREQILARLKSDEQLRQKISYVEPSYKRYLIEPIKNDNAKDLLESTLKTKQLPEEEEFWEWLWGIRKVKAPEAWELGYTGEGVIVAVVDTGVDGTHPDLQGQLVEGYRPLTDETLDPDMDSSFGGAHGTHVAGTIAAKRDGIGVVGVAPNAKIMPIVIFDTVGYIGDDLVAEGFLWAAEHGAKIFSNSWGGKGYSITLAHTIAFIMSEYNGIFVASAGNSHTDEIHYPSCFPGVINVAASTAVDGITYFSTRGRWITVAAPGDFTILSTVPLWDTSEFFDGENPYAFYGGTSMATPHVSGLIALLLEKLDQEEVSYTPYQIRKHIASTADDIMAPGFDHDSGWGRVNAHRALTQDLPSDTGANVFFQFYVSIGGDVFYAPEVYVTMYPQSDTLPVYYGKSDDYGFLPIVGIEPGVYDVYMAFGDAAYLELPVSLRKAYYMRITVYNGDNPFTHVFEFDFGT</sequence>
<protein>
    <submittedName>
        <fullName evidence="9">Peptidase S8</fullName>
    </submittedName>
</protein>
<dbReference type="CDD" id="cd07485">
    <property type="entry name" value="Peptidases_S8_Fervidolysin_like"/>
    <property type="match status" value="1"/>
</dbReference>
<evidence type="ECO:0000259" key="8">
    <source>
        <dbReference type="Pfam" id="PF00082"/>
    </source>
</evidence>
<reference evidence="9" key="1">
    <citation type="journal article" date="2020" name="mSystems">
        <title>Genome- and Community-Level Interaction Insights into Carbon Utilization and Element Cycling Functions of Hydrothermarchaeota in Hydrothermal Sediment.</title>
        <authorList>
            <person name="Zhou Z."/>
            <person name="Liu Y."/>
            <person name="Xu W."/>
            <person name="Pan J."/>
            <person name="Luo Z.H."/>
            <person name="Li M."/>
        </authorList>
    </citation>
    <scope>NUCLEOTIDE SEQUENCE [LARGE SCALE GENOMIC DNA]</scope>
    <source>
        <strain evidence="9">SpSt-86</strain>
    </source>
</reference>
<comment type="similarity">
    <text evidence="1 5 6">Belongs to the peptidase S8 family.</text>
</comment>
<dbReference type="PANTHER" id="PTHR43399">
    <property type="entry name" value="SUBTILISIN-RELATED"/>
    <property type="match status" value="1"/>
</dbReference>
<dbReference type="EMBL" id="DTKQ01000015">
    <property type="protein sequence ID" value="HGZ78732.1"/>
    <property type="molecule type" value="Genomic_DNA"/>
</dbReference>
<dbReference type="InterPro" id="IPR051048">
    <property type="entry name" value="Peptidase_S8/S53_subtilisin"/>
</dbReference>
<dbReference type="Gene3D" id="3.30.70.80">
    <property type="entry name" value="Peptidase S8 propeptide/proteinase inhibitor I9"/>
    <property type="match status" value="1"/>
</dbReference>
<evidence type="ECO:0000256" key="2">
    <source>
        <dbReference type="ARBA" id="ARBA00022670"/>
    </source>
</evidence>
<evidence type="ECO:0000256" key="1">
    <source>
        <dbReference type="ARBA" id="ARBA00011073"/>
    </source>
</evidence>
<dbReference type="InterPro" id="IPR034063">
    <property type="entry name" value="Fervidolysin_dom"/>
</dbReference>
<dbReference type="PROSITE" id="PS51892">
    <property type="entry name" value="SUBTILASE"/>
    <property type="match status" value="1"/>
</dbReference>
<dbReference type="Gene3D" id="3.40.50.200">
    <property type="entry name" value="Peptidase S8/S53 domain"/>
    <property type="match status" value="1"/>
</dbReference>
<feature type="active site" description="Charge relay system" evidence="5">
    <location>
        <position position="183"/>
    </location>
</feature>
<feature type="signal peptide" evidence="7">
    <location>
        <begin position="1"/>
        <end position="20"/>
    </location>
</feature>
<dbReference type="GO" id="GO:0006508">
    <property type="term" value="P:proteolysis"/>
    <property type="evidence" value="ECO:0007669"/>
    <property type="project" value="UniProtKB-KW"/>
</dbReference>
<keyword evidence="4 5" id="KW-0720">Serine protease</keyword>
<evidence type="ECO:0000256" key="7">
    <source>
        <dbReference type="SAM" id="SignalP"/>
    </source>
</evidence>
<feature type="chain" id="PRO_5032548253" evidence="7">
    <location>
        <begin position="21"/>
        <end position="555"/>
    </location>
</feature>
<dbReference type="AlphaFoldDB" id="A0A832MP78"/>
<dbReference type="InterPro" id="IPR023828">
    <property type="entry name" value="Peptidase_S8_Ser-AS"/>
</dbReference>
<evidence type="ECO:0000313" key="9">
    <source>
        <dbReference type="EMBL" id="HGZ78732.1"/>
    </source>
</evidence>
<keyword evidence="7" id="KW-0732">Signal</keyword>
<dbReference type="PROSITE" id="PS00136">
    <property type="entry name" value="SUBTILASE_ASP"/>
    <property type="match status" value="1"/>
</dbReference>
<feature type="active site" description="Charge relay system" evidence="5">
    <location>
        <position position="221"/>
    </location>
</feature>
<dbReference type="InterPro" id="IPR000209">
    <property type="entry name" value="Peptidase_S8/S53_dom"/>
</dbReference>
<dbReference type="InterPro" id="IPR037045">
    <property type="entry name" value="S8pro/Inhibitor_I9_sf"/>
</dbReference>
<dbReference type="InterPro" id="IPR023827">
    <property type="entry name" value="Peptidase_S8_Asp-AS"/>
</dbReference>
<gene>
    <name evidence="9" type="ORF">ENW55_01955</name>
</gene>
<dbReference type="InterPro" id="IPR022398">
    <property type="entry name" value="Peptidase_S8_His-AS"/>
</dbReference>
<dbReference type="PROSITE" id="PS00137">
    <property type="entry name" value="SUBTILASE_HIS"/>
    <property type="match status" value="1"/>
</dbReference>
<proteinExistence type="inferred from homology"/>
<dbReference type="SUPFAM" id="SSF52743">
    <property type="entry name" value="Subtilisin-like"/>
    <property type="match status" value="1"/>
</dbReference>
<name>A0A832MP78_9THEM</name>
<dbReference type="PANTHER" id="PTHR43399:SF4">
    <property type="entry name" value="CELL WALL-ASSOCIATED PROTEASE"/>
    <property type="match status" value="1"/>
</dbReference>
<keyword evidence="2 5" id="KW-0645">Protease</keyword>
<dbReference type="PROSITE" id="PS51257">
    <property type="entry name" value="PROKAR_LIPOPROTEIN"/>
    <property type="match status" value="1"/>
</dbReference>